<comment type="similarity">
    <text evidence="1">Belongs to the thioesterase family.</text>
</comment>
<name>A0A4Y9A840_9BACI</name>
<dbReference type="InterPro" id="IPR001031">
    <property type="entry name" value="Thioesterase"/>
</dbReference>
<dbReference type="Proteomes" id="UP000298484">
    <property type="component" value="Unassembled WGS sequence"/>
</dbReference>
<feature type="domain" description="Thioesterase" evidence="2">
    <location>
        <begin position="2"/>
        <end position="229"/>
    </location>
</feature>
<gene>
    <name evidence="3" type="ORF">E4U82_15065</name>
</gene>
<dbReference type="PANTHER" id="PTHR11487:SF0">
    <property type="entry name" value="S-ACYL FATTY ACID SYNTHASE THIOESTERASE, MEDIUM CHAIN"/>
    <property type="match status" value="1"/>
</dbReference>
<dbReference type="RefSeq" id="WP_135110982.1">
    <property type="nucleotide sequence ID" value="NZ_SRHY01000034.1"/>
</dbReference>
<dbReference type="InterPro" id="IPR012223">
    <property type="entry name" value="TEII"/>
</dbReference>
<dbReference type="EMBL" id="SRHY01000034">
    <property type="protein sequence ID" value="TFJ91959.1"/>
    <property type="molecule type" value="Genomic_DNA"/>
</dbReference>
<dbReference type="GO" id="GO:0008610">
    <property type="term" value="P:lipid biosynthetic process"/>
    <property type="evidence" value="ECO:0007669"/>
    <property type="project" value="TreeGrafter"/>
</dbReference>
<dbReference type="Pfam" id="PF00975">
    <property type="entry name" value="Thioesterase"/>
    <property type="match status" value="1"/>
</dbReference>
<dbReference type="InterPro" id="IPR029058">
    <property type="entry name" value="AB_hydrolase_fold"/>
</dbReference>
<sequence length="243" mass="28149">MKLFLFPFAGGSANYFMSWKTLFNNNSIDIEPVELAGRGKRISDPLYNSISEAINDVYEWMIAENKLIHDSFAFFGHSMGGIIAYELAHKLLSTRNLLPEHLFLSGINPPHLKRKHLHVDSLNDQELLEEIIHLGGTPKELLENKELLDYFMPIIRSDFKIVEEYQYKEKRSTLDIPLSLLNGKDDSFEQHEIEAWRDYTNQSAFIEYYEGGHFYLNQQSQELAEYISQMLSASYGKKTNILS</sequence>
<protein>
    <submittedName>
        <fullName evidence="3">Thioesterase</fullName>
    </submittedName>
</protein>
<accession>A0A4Y9A840</accession>
<dbReference type="Gene3D" id="3.40.50.1820">
    <property type="entry name" value="alpha/beta hydrolase"/>
    <property type="match status" value="1"/>
</dbReference>
<evidence type="ECO:0000313" key="3">
    <source>
        <dbReference type="EMBL" id="TFJ91959.1"/>
    </source>
</evidence>
<reference evidence="3 4" key="1">
    <citation type="submission" date="2019-03" db="EMBL/GenBank/DDBJ databases">
        <title>Genome sequence of Lentibacillus salicampi ATCC BAA-719.</title>
        <authorList>
            <person name="Maclea K.S."/>
            <person name="Simoes Junior M."/>
        </authorList>
    </citation>
    <scope>NUCLEOTIDE SEQUENCE [LARGE SCALE GENOMIC DNA]</scope>
    <source>
        <strain evidence="3 4">ATCC BAA-719</strain>
    </source>
</reference>
<evidence type="ECO:0000256" key="1">
    <source>
        <dbReference type="ARBA" id="ARBA00007169"/>
    </source>
</evidence>
<proteinExistence type="inferred from homology"/>
<evidence type="ECO:0000313" key="4">
    <source>
        <dbReference type="Proteomes" id="UP000298484"/>
    </source>
</evidence>
<dbReference type="OrthoDB" id="2213423at2"/>
<dbReference type="AlphaFoldDB" id="A0A4Y9A840"/>
<evidence type="ECO:0000259" key="2">
    <source>
        <dbReference type="Pfam" id="PF00975"/>
    </source>
</evidence>
<comment type="caution">
    <text evidence="3">The sequence shown here is derived from an EMBL/GenBank/DDBJ whole genome shotgun (WGS) entry which is preliminary data.</text>
</comment>
<dbReference type="SUPFAM" id="SSF53474">
    <property type="entry name" value="alpha/beta-Hydrolases"/>
    <property type="match status" value="1"/>
</dbReference>
<dbReference type="PANTHER" id="PTHR11487">
    <property type="entry name" value="THIOESTERASE"/>
    <property type="match status" value="1"/>
</dbReference>
<keyword evidence="4" id="KW-1185">Reference proteome</keyword>
<organism evidence="3 4">
    <name type="scientific">Lentibacillus salicampi</name>
    <dbReference type="NCBI Taxonomy" id="175306"/>
    <lineage>
        <taxon>Bacteria</taxon>
        <taxon>Bacillati</taxon>
        <taxon>Bacillota</taxon>
        <taxon>Bacilli</taxon>
        <taxon>Bacillales</taxon>
        <taxon>Bacillaceae</taxon>
        <taxon>Lentibacillus</taxon>
    </lineage>
</organism>